<name>A0ABU6UE16_9FABA</name>
<dbReference type="PANTHER" id="PTHR46250">
    <property type="entry name" value="MYB/SANT-LIKE DNA-BINDING DOMAIN PROTEIN-RELATED"/>
    <property type="match status" value="1"/>
</dbReference>
<evidence type="ECO:0008006" key="3">
    <source>
        <dbReference type="Google" id="ProtNLM"/>
    </source>
</evidence>
<sequence length="209" mass="24152">MKEKYQYAANILACSRFGWNTEKQCIDVDSREVLETWLKAHPKKFYTPGNPFPMFERLGQIFGKDRATGSAAVSGFDAEEQIREEPDEEDPTMDDYFMSSEPIATGPADTQGIPGQATTLSVDRTASTRRLSGKKGSRQTYWKGWLMRCTNPLRLRGSTFRFLQTRSQGRMRKLRRERSWLSLGLLIMMPFKWSSRYVRILGWRRVSGD</sequence>
<protein>
    <recommendedName>
        <fullName evidence="3">Retrotransposon protein</fullName>
    </recommendedName>
</protein>
<dbReference type="EMBL" id="JASCZI010121036">
    <property type="protein sequence ID" value="MED6159119.1"/>
    <property type="molecule type" value="Genomic_DNA"/>
</dbReference>
<comment type="caution">
    <text evidence="1">The sequence shown here is derived from an EMBL/GenBank/DDBJ whole genome shotgun (WGS) entry which is preliminary data.</text>
</comment>
<keyword evidence="2" id="KW-1185">Reference proteome</keyword>
<dbReference type="Proteomes" id="UP001341840">
    <property type="component" value="Unassembled WGS sequence"/>
</dbReference>
<evidence type="ECO:0000313" key="1">
    <source>
        <dbReference type="EMBL" id="MED6159119.1"/>
    </source>
</evidence>
<evidence type="ECO:0000313" key="2">
    <source>
        <dbReference type="Proteomes" id="UP001341840"/>
    </source>
</evidence>
<accession>A0ABU6UE16</accession>
<proteinExistence type="predicted"/>
<gene>
    <name evidence="1" type="ORF">PIB30_039348</name>
</gene>
<dbReference type="PANTHER" id="PTHR46250:SF18">
    <property type="entry name" value="MYB_SANT-LIKE DOMAIN-CONTAINING PROTEIN"/>
    <property type="match status" value="1"/>
</dbReference>
<organism evidence="1 2">
    <name type="scientific">Stylosanthes scabra</name>
    <dbReference type="NCBI Taxonomy" id="79078"/>
    <lineage>
        <taxon>Eukaryota</taxon>
        <taxon>Viridiplantae</taxon>
        <taxon>Streptophyta</taxon>
        <taxon>Embryophyta</taxon>
        <taxon>Tracheophyta</taxon>
        <taxon>Spermatophyta</taxon>
        <taxon>Magnoliopsida</taxon>
        <taxon>eudicotyledons</taxon>
        <taxon>Gunneridae</taxon>
        <taxon>Pentapetalae</taxon>
        <taxon>rosids</taxon>
        <taxon>fabids</taxon>
        <taxon>Fabales</taxon>
        <taxon>Fabaceae</taxon>
        <taxon>Papilionoideae</taxon>
        <taxon>50 kb inversion clade</taxon>
        <taxon>dalbergioids sensu lato</taxon>
        <taxon>Dalbergieae</taxon>
        <taxon>Pterocarpus clade</taxon>
        <taxon>Stylosanthes</taxon>
    </lineage>
</organism>
<reference evidence="1 2" key="1">
    <citation type="journal article" date="2023" name="Plants (Basel)">
        <title>Bridging the Gap: Combining Genomics and Transcriptomics Approaches to Understand Stylosanthes scabra, an Orphan Legume from the Brazilian Caatinga.</title>
        <authorList>
            <person name="Ferreira-Neto J.R.C."/>
            <person name="da Silva M.D."/>
            <person name="Binneck E."/>
            <person name="de Melo N.F."/>
            <person name="da Silva R.H."/>
            <person name="de Melo A.L.T.M."/>
            <person name="Pandolfi V."/>
            <person name="Bustamante F.O."/>
            <person name="Brasileiro-Vidal A.C."/>
            <person name="Benko-Iseppon A.M."/>
        </authorList>
    </citation>
    <scope>NUCLEOTIDE SEQUENCE [LARGE SCALE GENOMIC DNA]</scope>
    <source>
        <tissue evidence="1">Leaves</tissue>
    </source>
</reference>